<keyword evidence="2" id="KW-1185">Reference proteome</keyword>
<comment type="caution">
    <text evidence="1">The sequence shown here is derived from an EMBL/GenBank/DDBJ whole genome shotgun (WGS) entry which is preliminary data.</text>
</comment>
<dbReference type="Proteomes" id="UP001589838">
    <property type="component" value="Unassembled WGS sequence"/>
</dbReference>
<proteinExistence type="predicted"/>
<organism evidence="1 2">
    <name type="scientific">Halalkalibacter kiskunsagensis</name>
    <dbReference type="NCBI Taxonomy" id="1548599"/>
    <lineage>
        <taxon>Bacteria</taxon>
        <taxon>Bacillati</taxon>
        <taxon>Bacillota</taxon>
        <taxon>Bacilli</taxon>
        <taxon>Bacillales</taxon>
        <taxon>Bacillaceae</taxon>
        <taxon>Halalkalibacter</taxon>
    </lineage>
</organism>
<dbReference type="EMBL" id="JBHLUX010000030">
    <property type="protein sequence ID" value="MFC0471269.1"/>
    <property type="molecule type" value="Genomic_DNA"/>
</dbReference>
<evidence type="ECO:0000313" key="2">
    <source>
        <dbReference type="Proteomes" id="UP001589838"/>
    </source>
</evidence>
<sequence length="66" mass="7787">MISKQLDWWDHMFKVREAYVSQGTIPCAMHGTVCEMNCKSCTWLKEIKIENEQSKVICQPPVIWEQ</sequence>
<dbReference type="RefSeq" id="WP_335958501.1">
    <property type="nucleotide sequence ID" value="NZ_JAXBLX010000002.1"/>
</dbReference>
<gene>
    <name evidence="1" type="ORF">ACFFHM_12425</name>
</gene>
<reference evidence="1 2" key="1">
    <citation type="submission" date="2024-09" db="EMBL/GenBank/DDBJ databases">
        <authorList>
            <person name="Sun Q."/>
            <person name="Mori K."/>
        </authorList>
    </citation>
    <scope>NUCLEOTIDE SEQUENCE [LARGE SCALE GENOMIC DNA]</scope>
    <source>
        <strain evidence="1 2">NCAIM B.02610</strain>
    </source>
</reference>
<name>A0ABV6KDD5_9BACI</name>
<evidence type="ECO:0000313" key="1">
    <source>
        <dbReference type="EMBL" id="MFC0471269.1"/>
    </source>
</evidence>
<accession>A0ABV6KDD5</accession>
<protein>
    <submittedName>
        <fullName evidence="1">Uncharacterized protein</fullName>
    </submittedName>
</protein>